<evidence type="ECO:0000313" key="1">
    <source>
        <dbReference type="EMBL" id="CAK9308889.1"/>
    </source>
</evidence>
<evidence type="ECO:0000313" key="2">
    <source>
        <dbReference type="Proteomes" id="UP001642487"/>
    </source>
</evidence>
<dbReference type="Proteomes" id="UP001642487">
    <property type="component" value="Chromosome 1"/>
</dbReference>
<protein>
    <submittedName>
        <fullName evidence="1">Uncharacterized protein</fullName>
    </submittedName>
</protein>
<dbReference type="EMBL" id="OZ021735">
    <property type="protein sequence ID" value="CAK9308889.1"/>
    <property type="molecule type" value="Genomic_DNA"/>
</dbReference>
<gene>
    <name evidence="1" type="ORF">CITCOLO1_LOCUS409</name>
</gene>
<reference evidence="1 2" key="1">
    <citation type="submission" date="2024-03" db="EMBL/GenBank/DDBJ databases">
        <authorList>
            <person name="Gkanogiannis A."/>
            <person name="Becerra Lopez-Lavalle L."/>
        </authorList>
    </citation>
    <scope>NUCLEOTIDE SEQUENCE [LARGE SCALE GENOMIC DNA]</scope>
</reference>
<proteinExistence type="predicted"/>
<organism evidence="1 2">
    <name type="scientific">Citrullus colocynthis</name>
    <name type="common">colocynth</name>
    <dbReference type="NCBI Taxonomy" id="252529"/>
    <lineage>
        <taxon>Eukaryota</taxon>
        <taxon>Viridiplantae</taxon>
        <taxon>Streptophyta</taxon>
        <taxon>Embryophyta</taxon>
        <taxon>Tracheophyta</taxon>
        <taxon>Spermatophyta</taxon>
        <taxon>Magnoliopsida</taxon>
        <taxon>eudicotyledons</taxon>
        <taxon>Gunneridae</taxon>
        <taxon>Pentapetalae</taxon>
        <taxon>rosids</taxon>
        <taxon>fabids</taxon>
        <taxon>Cucurbitales</taxon>
        <taxon>Cucurbitaceae</taxon>
        <taxon>Benincaseae</taxon>
        <taxon>Citrullus</taxon>
    </lineage>
</organism>
<name>A0ABP0XM16_9ROSI</name>
<accession>A0ABP0XM16</accession>
<keyword evidence="2" id="KW-1185">Reference proteome</keyword>
<sequence length="72" mass="8545">MEKKTTRRKAKLKIEEEYGIRELGWLHLRMGWRQFYRCGASGNLWASFYEPLLLCHSFLNSISPSTHLFSSH</sequence>